<feature type="domain" description="NB-ARC" evidence="2">
    <location>
        <begin position="2"/>
        <end position="128"/>
    </location>
</feature>
<organism evidence="4 5">
    <name type="scientific">Triticum urartu</name>
    <name type="common">Red wild einkorn</name>
    <name type="synonym">Crithodium urartu</name>
    <dbReference type="NCBI Taxonomy" id="4572"/>
    <lineage>
        <taxon>Eukaryota</taxon>
        <taxon>Viridiplantae</taxon>
        <taxon>Streptophyta</taxon>
        <taxon>Embryophyta</taxon>
        <taxon>Tracheophyta</taxon>
        <taxon>Spermatophyta</taxon>
        <taxon>Magnoliopsida</taxon>
        <taxon>Liliopsida</taxon>
        <taxon>Poales</taxon>
        <taxon>Poaceae</taxon>
        <taxon>BOP clade</taxon>
        <taxon>Pooideae</taxon>
        <taxon>Triticodae</taxon>
        <taxon>Triticeae</taxon>
        <taxon>Triticinae</taxon>
        <taxon>Triticum</taxon>
    </lineage>
</organism>
<name>A0A8R7QXX3_TRIUA</name>
<reference evidence="4" key="2">
    <citation type="submission" date="2018-03" db="EMBL/GenBank/DDBJ databases">
        <title>The Triticum urartu genome reveals the dynamic nature of wheat genome evolution.</title>
        <authorList>
            <person name="Ling H."/>
            <person name="Ma B."/>
            <person name="Shi X."/>
            <person name="Liu H."/>
            <person name="Dong L."/>
            <person name="Sun H."/>
            <person name="Cao Y."/>
            <person name="Gao Q."/>
            <person name="Zheng S."/>
            <person name="Li Y."/>
            <person name="Yu Y."/>
            <person name="Du H."/>
            <person name="Qi M."/>
            <person name="Li Y."/>
            <person name="Yu H."/>
            <person name="Cui Y."/>
            <person name="Wang N."/>
            <person name="Chen C."/>
            <person name="Wu H."/>
            <person name="Zhao Y."/>
            <person name="Zhang J."/>
            <person name="Li Y."/>
            <person name="Zhou W."/>
            <person name="Zhang B."/>
            <person name="Hu W."/>
            <person name="Eijk M."/>
            <person name="Tang J."/>
            <person name="Witsenboer H."/>
            <person name="Zhao S."/>
            <person name="Li Z."/>
            <person name="Zhang A."/>
            <person name="Wang D."/>
            <person name="Liang C."/>
        </authorList>
    </citation>
    <scope>NUCLEOTIDE SEQUENCE [LARGE SCALE GENOMIC DNA]</scope>
    <source>
        <strain evidence="4">cv. G1812</strain>
    </source>
</reference>
<dbReference type="Gramene" id="TuG1812G0700000299.01.T01">
    <property type="protein sequence ID" value="TuG1812G0700000299.01.T01"/>
    <property type="gene ID" value="TuG1812G0700000299.01"/>
</dbReference>
<dbReference type="GO" id="GO:0043531">
    <property type="term" value="F:ADP binding"/>
    <property type="evidence" value="ECO:0007669"/>
    <property type="project" value="InterPro"/>
</dbReference>
<evidence type="ECO:0000313" key="5">
    <source>
        <dbReference type="Proteomes" id="UP000015106"/>
    </source>
</evidence>
<dbReference type="InterPro" id="IPR058922">
    <property type="entry name" value="WHD_DRP"/>
</dbReference>
<dbReference type="PANTHER" id="PTHR23155">
    <property type="entry name" value="DISEASE RESISTANCE PROTEIN RP"/>
    <property type="match status" value="1"/>
</dbReference>
<proteinExistence type="predicted"/>
<evidence type="ECO:0000313" key="4">
    <source>
        <dbReference type="EnsemblPlants" id="TuG1812G0700000299.01.T01"/>
    </source>
</evidence>
<keyword evidence="1" id="KW-0611">Plant defense</keyword>
<dbReference type="Pfam" id="PF00931">
    <property type="entry name" value="NB-ARC"/>
    <property type="match status" value="1"/>
</dbReference>
<sequence>MQFDCRAFIRVSKKPDMKRLLRDLFSQLHQKKQPLPTNCNELGISDINIRKHLQDKRYLIVIDDLWDASLWDIIKSAFPKGNRGSRIIITTQIEDVASTCCCDHSEHVFEMKPLDDDHSRKLFFSRLFGSESDCPEELKQVSKEIVDICGGLPLATINIASHLANQEREVSTDLLAYTRDALRSYLWSNSTSERTKQVLNLSYNNLPHYLKTCLLYLNMHPEGSIICKDDAVKQWVVEGFIAPRKGKEQGQDWMEKVAGIYFDELIKIHPTFIYQL</sequence>
<evidence type="ECO:0000256" key="1">
    <source>
        <dbReference type="ARBA" id="ARBA00022821"/>
    </source>
</evidence>
<dbReference type="PANTHER" id="PTHR23155:SF1087">
    <property type="entry name" value="OS11G0462900 PROTEIN"/>
    <property type="match status" value="1"/>
</dbReference>
<protein>
    <recommendedName>
        <fullName evidence="6">NB-ARC domain-containing protein</fullName>
    </recommendedName>
</protein>
<dbReference type="EnsemblPlants" id="TuG1812G0700000299.01.T01">
    <property type="protein sequence ID" value="TuG1812G0700000299.01.T01"/>
    <property type="gene ID" value="TuG1812G0700000299.01"/>
</dbReference>
<dbReference type="PRINTS" id="PR00364">
    <property type="entry name" value="DISEASERSIST"/>
</dbReference>
<reference evidence="5" key="1">
    <citation type="journal article" date="2013" name="Nature">
        <title>Draft genome of the wheat A-genome progenitor Triticum urartu.</title>
        <authorList>
            <person name="Ling H.Q."/>
            <person name="Zhao S."/>
            <person name="Liu D."/>
            <person name="Wang J."/>
            <person name="Sun H."/>
            <person name="Zhang C."/>
            <person name="Fan H."/>
            <person name="Li D."/>
            <person name="Dong L."/>
            <person name="Tao Y."/>
            <person name="Gao C."/>
            <person name="Wu H."/>
            <person name="Li Y."/>
            <person name="Cui Y."/>
            <person name="Guo X."/>
            <person name="Zheng S."/>
            <person name="Wang B."/>
            <person name="Yu K."/>
            <person name="Liang Q."/>
            <person name="Yang W."/>
            <person name="Lou X."/>
            <person name="Chen J."/>
            <person name="Feng M."/>
            <person name="Jian J."/>
            <person name="Zhang X."/>
            <person name="Luo G."/>
            <person name="Jiang Y."/>
            <person name="Liu J."/>
            <person name="Wang Z."/>
            <person name="Sha Y."/>
            <person name="Zhang B."/>
            <person name="Wu H."/>
            <person name="Tang D."/>
            <person name="Shen Q."/>
            <person name="Xue P."/>
            <person name="Zou S."/>
            <person name="Wang X."/>
            <person name="Liu X."/>
            <person name="Wang F."/>
            <person name="Yang Y."/>
            <person name="An X."/>
            <person name="Dong Z."/>
            <person name="Zhang K."/>
            <person name="Zhang X."/>
            <person name="Luo M.C."/>
            <person name="Dvorak J."/>
            <person name="Tong Y."/>
            <person name="Wang J."/>
            <person name="Yang H."/>
            <person name="Li Z."/>
            <person name="Wang D."/>
            <person name="Zhang A."/>
            <person name="Wang J."/>
        </authorList>
    </citation>
    <scope>NUCLEOTIDE SEQUENCE</scope>
    <source>
        <strain evidence="5">cv. G1812</strain>
    </source>
</reference>
<keyword evidence="5" id="KW-1185">Reference proteome</keyword>
<evidence type="ECO:0000259" key="2">
    <source>
        <dbReference type="Pfam" id="PF00931"/>
    </source>
</evidence>
<dbReference type="AlphaFoldDB" id="A0A8R7QXX3"/>
<evidence type="ECO:0008006" key="6">
    <source>
        <dbReference type="Google" id="ProtNLM"/>
    </source>
</evidence>
<reference evidence="4" key="3">
    <citation type="submission" date="2022-06" db="UniProtKB">
        <authorList>
            <consortium name="EnsemblPlants"/>
        </authorList>
    </citation>
    <scope>IDENTIFICATION</scope>
</reference>
<dbReference type="Proteomes" id="UP000015106">
    <property type="component" value="Chromosome 7"/>
</dbReference>
<feature type="domain" description="Disease resistance protein winged helix" evidence="3">
    <location>
        <begin position="220"/>
        <end position="267"/>
    </location>
</feature>
<dbReference type="Gene3D" id="1.10.8.430">
    <property type="entry name" value="Helical domain of apoptotic protease-activating factors"/>
    <property type="match status" value="1"/>
</dbReference>
<dbReference type="InterPro" id="IPR044974">
    <property type="entry name" value="Disease_R_plants"/>
</dbReference>
<dbReference type="InterPro" id="IPR042197">
    <property type="entry name" value="Apaf_helical"/>
</dbReference>
<accession>A0A8R7QXX3</accession>
<dbReference type="SUPFAM" id="SSF52540">
    <property type="entry name" value="P-loop containing nucleoside triphosphate hydrolases"/>
    <property type="match status" value="1"/>
</dbReference>
<dbReference type="InterPro" id="IPR002182">
    <property type="entry name" value="NB-ARC"/>
</dbReference>
<dbReference type="Gene3D" id="3.40.50.300">
    <property type="entry name" value="P-loop containing nucleotide triphosphate hydrolases"/>
    <property type="match status" value="1"/>
</dbReference>
<dbReference type="GO" id="GO:0098542">
    <property type="term" value="P:defense response to other organism"/>
    <property type="evidence" value="ECO:0007669"/>
    <property type="project" value="TreeGrafter"/>
</dbReference>
<dbReference type="Pfam" id="PF23559">
    <property type="entry name" value="WHD_DRP"/>
    <property type="match status" value="1"/>
</dbReference>
<dbReference type="InterPro" id="IPR027417">
    <property type="entry name" value="P-loop_NTPase"/>
</dbReference>
<evidence type="ECO:0000259" key="3">
    <source>
        <dbReference type="Pfam" id="PF23559"/>
    </source>
</evidence>